<evidence type="ECO:0000256" key="1">
    <source>
        <dbReference type="ARBA" id="ARBA00001947"/>
    </source>
</evidence>
<keyword evidence="8 14" id="KW-0732">Signal</keyword>
<dbReference type="OrthoDB" id="2214at2759"/>
<evidence type="ECO:0000313" key="17">
    <source>
        <dbReference type="Proteomes" id="UP000234275"/>
    </source>
</evidence>
<dbReference type="GeneID" id="36557892"/>
<keyword evidence="17" id="KW-1185">Reference proteome</keyword>
<evidence type="ECO:0000256" key="2">
    <source>
        <dbReference type="ARBA" id="ARBA00004613"/>
    </source>
</evidence>
<comment type="similarity">
    <text evidence="13">Belongs to the peptidase M28 family. M28E subfamily.</text>
</comment>
<keyword evidence="6 14" id="KW-0645">Protease</keyword>
<feature type="domain" description="Peptidase M28" evidence="15">
    <location>
        <begin position="164"/>
        <end position="370"/>
    </location>
</feature>
<evidence type="ECO:0000256" key="12">
    <source>
        <dbReference type="ARBA" id="ARBA00023157"/>
    </source>
</evidence>
<keyword evidence="16" id="KW-0675">Receptor</keyword>
<keyword evidence="5" id="KW-0964">Secreted</keyword>
<dbReference type="EMBL" id="MSFO01000010">
    <property type="protein sequence ID" value="PLB43468.1"/>
    <property type="molecule type" value="Genomic_DNA"/>
</dbReference>
<keyword evidence="12" id="KW-1015">Disulfide bond</keyword>
<keyword evidence="10 14" id="KW-0862">Zinc</keyword>
<keyword evidence="11" id="KW-0865">Zymogen</keyword>
<name>A0A2I2FS58_9EURO</name>
<comment type="caution">
    <text evidence="16">The sequence shown here is derived from an EMBL/GenBank/DDBJ whole genome shotgun (WGS) entry which is preliminary data.</text>
</comment>
<dbReference type="VEuPathDB" id="FungiDB:P170DRAFT_440934"/>
<evidence type="ECO:0000256" key="14">
    <source>
        <dbReference type="RuleBase" id="RU361240"/>
    </source>
</evidence>
<feature type="signal peptide" evidence="14">
    <location>
        <begin position="1"/>
        <end position="16"/>
    </location>
</feature>
<proteinExistence type="inferred from homology"/>
<reference evidence="16 17" key="1">
    <citation type="submission" date="2016-12" db="EMBL/GenBank/DDBJ databases">
        <title>The genomes of Aspergillus section Nigri reveals drivers in fungal speciation.</title>
        <authorList>
            <consortium name="DOE Joint Genome Institute"/>
            <person name="Vesth T.C."/>
            <person name="Nybo J."/>
            <person name="Theobald S."/>
            <person name="Brandl J."/>
            <person name="Frisvad J.C."/>
            <person name="Nielsen K.F."/>
            <person name="Lyhne E.K."/>
            <person name="Kogle M.E."/>
            <person name="Kuo A."/>
            <person name="Riley R."/>
            <person name="Clum A."/>
            <person name="Nolan M."/>
            <person name="Lipzen A."/>
            <person name="Salamov A."/>
            <person name="Henrissat B."/>
            <person name="Wiebenga A."/>
            <person name="De Vries R.P."/>
            <person name="Grigoriev I.V."/>
            <person name="Mortensen U.H."/>
            <person name="Andersen M.R."/>
            <person name="Baker S.E."/>
        </authorList>
    </citation>
    <scope>NUCLEOTIDE SEQUENCE [LARGE SCALE GENOMIC DNA]</scope>
    <source>
        <strain evidence="16 17">IBT 23096</strain>
    </source>
</reference>
<dbReference type="Pfam" id="PF04389">
    <property type="entry name" value="Peptidase_M28"/>
    <property type="match status" value="1"/>
</dbReference>
<evidence type="ECO:0000256" key="7">
    <source>
        <dbReference type="ARBA" id="ARBA00022723"/>
    </source>
</evidence>
<dbReference type="GO" id="GO:0004177">
    <property type="term" value="F:aminopeptidase activity"/>
    <property type="evidence" value="ECO:0007669"/>
    <property type="project" value="UniProtKB-KW"/>
</dbReference>
<evidence type="ECO:0000256" key="11">
    <source>
        <dbReference type="ARBA" id="ARBA00023145"/>
    </source>
</evidence>
<dbReference type="SUPFAM" id="SSF53187">
    <property type="entry name" value="Zn-dependent exopeptidases"/>
    <property type="match status" value="1"/>
</dbReference>
<sequence length="381" mass="41363">MRFPLYATALAATASALVIGERASSEDRYILELAPGVTKEVTEAEKWALKAEGKQFFDITDEVSSIKTANVAGTEDSQQQLAVTYPSSAQYKETVNKLIPELNKANFQTVLKPFSEFHNRYYKSNYGKQSSEWLQAQIQSVVDASGAKGVTVKPFSHSWTQSSIIATIPGKSSKTVVLGAHQDSINQASPSTGRAPGADDDGSGVVTILETLRVLLKDPKVAAGEAPNTIEFHFYSAEEGGLLGSQAIFRQYSSQNKQVVAMLQQDMTGYTEGTTKAGKPEAIGVLTDYVDAGLTKFLKTIIDTYTTISWVESKCGYACSDHASANRYGYPSSFAFESEFGDDSPYIHTAQDTISTVNFDHVLQHARLSLGFAYELAFASL</sequence>
<dbReference type="CDD" id="cd03879">
    <property type="entry name" value="M28_AAP"/>
    <property type="match status" value="1"/>
</dbReference>
<evidence type="ECO:0000256" key="3">
    <source>
        <dbReference type="ARBA" id="ARBA00011245"/>
    </source>
</evidence>
<dbReference type="GO" id="GO:0006508">
    <property type="term" value="P:proteolysis"/>
    <property type="evidence" value="ECO:0007669"/>
    <property type="project" value="UniProtKB-KW"/>
</dbReference>
<dbReference type="FunFam" id="3.40.630.10:FF:000042">
    <property type="entry name" value="Peptide hydrolase"/>
    <property type="match status" value="1"/>
</dbReference>
<dbReference type="PANTHER" id="PTHR12147:SF56">
    <property type="entry name" value="AMINOPEPTIDASE YDR415C-RELATED"/>
    <property type="match status" value="1"/>
</dbReference>
<evidence type="ECO:0000256" key="10">
    <source>
        <dbReference type="ARBA" id="ARBA00022833"/>
    </source>
</evidence>
<evidence type="ECO:0000259" key="15">
    <source>
        <dbReference type="Pfam" id="PF04389"/>
    </source>
</evidence>
<keyword evidence="4" id="KW-0031">Aminopeptidase</keyword>
<evidence type="ECO:0000256" key="5">
    <source>
        <dbReference type="ARBA" id="ARBA00022525"/>
    </source>
</evidence>
<dbReference type="STRING" id="1392250.A0A2I2FS58"/>
<dbReference type="SMR" id="A0A2I2FS58"/>
<evidence type="ECO:0000313" key="16">
    <source>
        <dbReference type="EMBL" id="PLB43468.1"/>
    </source>
</evidence>
<evidence type="ECO:0000256" key="9">
    <source>
        <dbReference type="ARBA" id="ARBA00022801"/>
    </source>
</evidence>
<keyword evidence="9 14" id="KW-0378">Hydrolase</keyword>
<dbReference type="InterPro" id="IPR045175">
    <property type="entry name" value="M28_fam"/>
</dbReference>
<dbReference type="InterPro" id="IPR007484">
    <property type="entry name" value="Peptidase_M28"/>
</dbReference>
<comment type="subunit">
    <text evidence="3">Monomer.</text>
</comment>
<dbReference type="Gene3D" id="3.40.630.10">
    <property type="entry name" value="Zn peptidases"/>
    <property type="match status" value="1"/>
</dbReference>
<evidence type="ECO:0000256" key="13">
    <source>
        <dbReference type="ARBA" id="ARBA00043962"/>
    </source>
</evidence>
<protein>
    <recommendedName>
        <fullName evidence="14">Peptide hydrolase</fullName>
        <ecNumber evidence="14">3.4.-.-</ecNumber>
    </recommendedName>
</protein>
<comment type="subcellular location">
    <subcellularLocation>
        <location evidence="2">Secreted</location>
    </subcellularLocation>
</comment>
<dbReference type="GO" id="GO:0008235">
    <property type="term" value="F:metalloexopeptidase activity"/>
    <property type="evidence" value="ECO:0007669"/>
    <property type="project" value="InterPro"/>
</dbReference>
<dbReference type="GO" id="GO:0005576">
    <property type="term" value="C:extracellular region"/>
    <property type="evidence" value="ECO:0007669"/>
    <property type="project" value="UniProtKB-SubCell"/>
</dbReference>
<keyword evidence="7 14" id="KW-0479">Metal-binding</keyword>
<gene>
    <name evidence="16" type="ORF">P170DRAFT_440934</name>
</gene>
<accession>A0A2I2FS58</accession>
<organism evidence="16 17">
    <name type="scientific">Aspergillus steynii IBT 23096</name>
    <dbReference type="NCBI Taxonomy" id="1392250"/>
    <lineage>
        <taxon>Eukaryota</taxon>
        <taxon>Fungi</taxon>
        <taxon>Dikarya</taxon>
        <taxon>Ascomycota</taxon>
        <taxon>Pezizomycotina</taxon>
        <taxon>Eurotiomycetes</taxon>
        <taxon>Eurotiomycetidae</taxon>
        <taxon>Eurotiales</taxon>
        <taxon>Aspergillaceae</taxon>
        <taxon>Aspergillus</taxon>
        <taxon>Aspergillus subgen. Circumdati</taxon>
    </lineage>
</organism>
<comment type="cofactor">
    <cofactor evidence="1">
        <name>Zn(2+)</name>
        <dbReference type="ChEBI" id="CHEBI:29105"/>
    </cofactor>
</comment>
<dbReference type="PANTHER" id="PTHR12147">
    <property type="entry name" value="METALLOPEPTIDASE M28 FAMILY MEMBER"/>
    <property type="match status" value="1"/>
</dbReference>
<dbReference type="AlphaFoldDB" id="A0A2I2FS58"/>
<evidence type="ECO:0000256" key="4">
    <source>
        <dbReference type="ARBA" id="ARBA00022438"/>
    </source>
</evidence>
<dbReference type="GO" id="GO:0046872">
    <property type="term" value="F:metal ion binding"/>
    <property type="evidence" value="ECO:0007669"/>
    <property type="project" value="UniProtKB-KW"/>
</dbReference>
<evidence type="ECO:0000256" key="8">
    <source>
        <dbReference type="ARBA" id="ARBA00022729"/>
    </source>
</evidence>
<feature type="chain" id="PRO_5013984751" description="Peptide hydrolase" evidence="14">
    <location>
        <begin position="17"/>
        <end position="381"/>
    </location>
</feature>
<dbReference type="RefSeq" id="XP_024698770.1">
    <property type="nucleotide sequence ID" value="XM_024850193.1"/>
</dbReference>
<dbReference type="EC" id="3.4.-.-" evidence="14"/>
<dbReference type="Proteomes" id="UP000234275">
    <property type="component" value="Unassembled WGS sequence"/>
</dbReference>
<evidence type="ECO:0000256" key="6">
    <source>
        <dbReference type="ARBA" id="ARBA00022670"/>
    </source>
</evidence>